<reference evidence="1 2" key="1">
    <citation type="submission" date="2012-05" db="EMBL/GenBank/DDBJ databases">
        <title>Finished chromosome of genome of Oscillatoria sp. PCC 7112.</title>
        <authorList>
            <consortium name="US DOE Joint Genome Institute"/>
            <person name="Gugger M."/>
            <person name="Coursin T."/>
            <person name="Rippka R."/>
            <person name="Tandeau De Marsac N."/>
            <person name="Huntemann M."/>
            <person name="Wei C.-L."/>
            <person name="Han J."/>
            <person name="Detter J.C."/>
            <person name="Han C."/>
            <person name="Tapia R."/>
            <person name="Davenport K."/>
            <person name="Daligault H."/>
            <person name="Erkkila T."/>
            <person name="Gu W."/>
            <person name="Munk A.C.C."/>
            <person name="Teshima H."/>
            <person name="Xu Y."/>
            <person name="Chain P."/>
            <person name="Chen A."/>
            <person name="Krypides N."/>
            <person name="Mavromatis K."/>
            <person name="Markowitz V."/>
            <person name="Szeto E."/>
            <person name="Ivanova N."/>
            <person name="Mikhailova N."/>
            <person name="Ovchinnikova G."/>
            <person name="Pagani I."/>
            <person name="Pati A."/>
            <person name="Goodwin L."/>
            <person name="Peters L."/>
            <person name="Pitluck S."/>
            <person name="Woyke T."/>
            <person name="Kerfeld C."/>
        </authorList>
    </citation>
    <scope>NUCLEOTIDE SEQUENCE [LARGE SCALE GENOMIC DNA]</scope>
    <source>
        <strain evidence="1 2">PCC 7112</strain>
    </source>
</reference>
<name>K9VC84_9CYAN</name>
<sequence>MLTSPEHPNQAFTGVQAGELEARYIGFAVPDGRTPRKRF</sequence>
<gene>
    <name evidence="1" type="ORF">Osc7112_1234</name>
</gene>
<protein>
    <submittedName>
        <fullName evidence="1">Uncharacterized protein</fullName>
    </submittedName>
</protein>
<dbReference type="AlphaFoldDB" id="K9VC84"/>
<evidence type="ECO:0000313" key="1">
    <source>
        <dbReference type="EMBL" id="AFZ05778.1"/>
    </source>
</evidence>
<dbReference type="HOGENOM" id="CLU_3313788_0_0_3"/>
<dbReference type="STRING" id="179408.Osc7112_1234"/>
<keyword evidence="2" id="KW-1185">Reference proteome</keyword>
<accession>K9VC84</accession>
<proteinExistence type="predicted"/>
<organism evidence="1 2">
    <name type="scientific">Phormidium nigroviride PCC 7112</name>
    <dbReference type="NCBI Taxonomy" id="179408"/>
    <lineage>
        <taxon>Bacteria</taxon>
        <taxon>Bacillati</taxon>
        <taxon>Cyanobacteriota</taxon>
        <taxon>Cyanophyceae</taxon>
        <taxon>Oscillatoriophycideae</taxon>
        <taxon>Oscillatoriales</taxon>
        <taxon>Oscillatoriaceae</taxon>
        <taxon>Phormidium</taxon>
    </lineage>
</organism>
<evidence type="ECO:0000313" key="2">
    <source>
        <dbReference type="Proteomes" id="UP000010478"/>
    </source>
</evidence>
<dbReference type="KEGG" id="oni:Osc7112_1234"/>
<dbReference type="Proteomes" id="UP000010478">
    <property type="component" value="Chromosome"/>
</dbReference>
<dbReference type="EMBL" id="CP003614">
    <property type="protein sequence ID" value="AFZ05778.1"/>
    <property type="molecule type" value="Genomic_DNA"/>
</dbReference>